<sequence>MSPRLTKSTRGGAEAAKVVVVIADVAAVVIVLWILMDLLKANRANDLVQVVRDVARWLASWSHDLFTFDERWARVVAGYGLAAAVYLVVGHLVAGRLRRH</sequence>
<keyword evidence="1" id="KW-0472">Membrane</keyword>
<keyword evidence="1" id="KW-1133">Transmembrane helix</keyword>
<dbReference type="AlphaFoldDB" id="A0A516R6J0"/>
<gene>
    <name evidence="2" type="ORF">FH965_12405</name>
</gene>
<organism evidence="2 3">
    <name type="scientific">Streptomyces spectabilis</name>
    <dbReference type="NCBI Taxonomy" id="68270"/>
    <lineage>
        <taxon>Bacteria</taxon>
        <taxon>Bacillati</taxon>
        <taxon>Actinomycetota</taxon>
        <taxon>Actinomycetes</taxon>
        <taxon>Kitasatosporales</taxon>
        <taxon>Streptomycetaceae</taxon>
        <taxon>Streptomyces</taxon>
    </lineage>
</organism>
<evidence type="ECO:0000256" key="1">
    <source>
        <dbReference type="SAM" id="Phobius"/>
    </source>
</evidence>
<evidence type="ECO:0008006" key="4">
    <source>
        <dbReference type="Google" id="ProtNLM"/>
    </source>
</evidence>
<reference evidence="2 3" key="1">
    <citation type="journal article" date="2019" name="J. Ind. Microbiol. Biotechnol.">
        <title>The complete genomic sequence of Streptomyces spectabilis NRRL-2792 and identification of secondary metabolite biosynthetic gene clusters.</title>
        <authorList>
            <person name="Sinha A."/>
            <person name="Phillips-Salemka S."/>
            <person name="Niraula T.A."/>
            <person name="Short K.A."/>
            <person name="Niraula N.P."/>
        </authorList>
    </citation>
    <scope>NUCLEOTIDE SEQUENCE [LARGE SCALE GENOMIC DNA]</scope>
    <source>
        <strain evidence="2 3">NRRL 2792</strain>
    </source>
</reference>
<dbReference type="Proteomes" id="UP000316806">
    <property type="component" value="Chromosome"/>
</dbReference>
<accession>A0A516R6J0</accession>
<proteinExistence type="predicted"/>
<name>A0A516R6J0_STRST</name>
<feature type="transmembrane region" description="Helical" evidence="1">
    <location>
        <begin position="12"/>
        <end position="36"/>
    </location>
</feature>
<evidence type="ECO:0000313" key="3">
    <source>
        <dbReference type="Proteomes" id="UP000316806"/>
    </source>
</evidence>
<dbReference type="EMBL" id="CP040916">
    <property type="protein sequence ID" value="QDQ11287.1"/>
    <property type="molecule type" value="Genomic_DNA"/>
</dbReference>
<protein>
    <recommendedName>
        <fullName evidence="4">YggT family protein</fullName>
    </recommendedName>
</protein>
<dbReference type="RefSeq" id="WP_144003187.1">
    <property type="nucleotide sequence ID" value="NZ_CP040916.1"/>
</dbReference>
<evidence type="ECO:0000313" key="2">
    <source>
        <dbReference type="EMBL" id="QDQ11287.1"/>
    </source>
</evidence>
<keyword evidence="1" id="KW-0812">Transmembrane</keyword>
<feature type="transmembrane region" description="Helical" evidence="1">
    <location>
        <begin position="72"/>
        <end position="94"/>
    </location>
</feature>